<dbReference type="RefSeq" id="WP_185382385.1">
    <property type="nucleotide sequence ID" value="NZ_JAAROV010000002.1"/>
</dbReference>
<dbReference type="Proteomes" id="UP000543379">
    <property type="component" value="Unassembled WGS sequence"/>
</dbReference>
<gene>
    <name evidence="1" type="ORF">HB811_08970</name>
</gene>
<evidence type="ECO:0000313" key="1">
    <source>
        <dbReference type="EMBL" id="MBC1316905.1"/>
    </source>
</evidence>
<proteinExistence type="predicted"/>
<name>A0A841Y3K3_9LIST</name>
<accession>A0A841Y3K3</accession>
<reference evidence="1 2" key="1">
    <citation type="submission" date="2020-03" db="EMBL/GenBank/DDBJ databases">
        <title>Soil Listeria distribution.</title>
        <authorList>
            <person name="Liao J."/>
            <person name="Wiedmann M."/>
        </authorList>
    </citation>
    <scope>NUCLEOTIDE SEQUENCE [LARGE SCALE GENOMIC DNA]</scope>
    <source>
        <strain evidence="1 2">FSL L7-1816</strain>
    </source>
</reference>
<sequence length="96" mass="11405">MVEKQMSYEIEQLTTIFMEQILEATLAKSELHQRYLEEEQGEIDYLNLGISLTYEQRLIIVHQVKIANEIQQEYARLSYESGYTDCLRLKQIMQAQ</sequence>
<organism evidence="1 2">
    <name type="scientific">Listeria booriae</name>
    <dbReference type="NCBI Taxonomy" id="1552123"/>
    <lineage>
        <taxon>Bacteria</taxon>
        <taxon>Bacillati</taxon>
        <taxon>Bacillota</taxon>
        <taxon>Bacilli</taxon>
        <taxon>Bacillales</taxon>
        <taxon>Listeriaceae</taxon>
        <taxon>Listeria</taxon>
    </lineage>
</organism>
<protein>
    <submittedName>
        <fullName evidence="1">Uncharacterized protein</fullName>
    </submittedName>
</protein>
<comment type="caution">
    <text evidence="1">The sequence shown here is derived from an EMBL/GenBank/DDBJ whole genome shotgun (WGS) entry which is preliminary data.</text>
</comment>
<dbReference type="EMBL" id="JAAROV010000002">
    <property type="protein sequence ID" value="MBC1316905.1"/>
    <property type="molecule type" value="Genomic_DNA"/>
</dbReference>
<dbReference type="AlphaFoldDB" id="A0A841Y3K3"/>
<evidence type="ECO:0000313" key="2">
    <source>
        <dbReference type="Proteomes" id="UP000543379"/>
    </source>
</evidence>